<name>A0A915LSH6_MELJA</name>
<organism evidence="2 3">
    <name type="scientific">Meloidogyne javanica</name>
    <name type="common">Root-knot nematode worm</name>
    <dbReference type="NCBI Taxonomy" id="6303"/>
    <lineage>
        <taxon>Eukaryota</taxon>
        <taxon>Metazoa</taxon>
        <taxon>Ecdysozoa</taxon>
        <taxon>Nematoda</taxon>
        <taxon>Chromadorea</taxon>
        <taxon>Rhabditida</taxon>
        <taxon>Tylenchina</taxon>
        <taxon>Tylenchomorpha</taxon>
        <taxon>Tylenchoidea</taxon>
        <taxon>Meloidogynidae</taxon>
        <taxon>Meloidogyninae</taxon>
        <taxon>Meloidogyne</taxon>
        <taxon>Meloidogyne incognita group</taxon>
    </lineage>
</organism>
<reference evidence="3" key="1">
    <citation type="submission" date="2022-11" db="UniProtKB">
        <authorList>
            <consortium name="WormBaseParasite"/>
        </authorList>
    </citation>
    <scope>IDENTIFICATION</scope>
</reference>
<dbReference type="WBParaSite" id="scaffold17290_cov257.g18571">
    <property type="protein sequence ID" value="scaffold17290_cov257.g18571"/>
    <property type="gene ID" value="scaffold17290_cov257.g18571"/>
</dbReference>
<dbReference type="SUPFAM" id="SSF48403">
    <property type="entry name" value="Ankyrin repeat"/>
    <property type="match status" value="1"/>
</dbReference>
<protein>
    <submittedName>
        <fullName evidence="3">Uncharacterized protein</fullName>
    </submittedName>
</protein>
<feature type="repeat" description="ANK" evidence="1">
    <location>
        <begin position="208"/>
        <end position="241"/>
    </location>
</feature>
<accession>A0A915LSH6</accession>
<dbReference type="GO" id="GO:0005886">
    <property type="term" value="C:plasma membrane"/>
    <property type="evidence" value="ECO:0007669"/>
    <property type="project" value="TreeGrafter"/>
</dbReference>
<dbReference type="GO" id="GO:0045454">
    <property type="term" value="P:cell redox homeostasis"/>
    <property type="evidence" value="ECO:0007669"/>
    <property type="project" value="TreeGrafter"/>
</dbReference>
<keyword evidence="1" id="KW-0040">ANK repeat</keyword>
<dbReference type="InterPro" id="IPR036770">
    <property type="entry name" value="Ankyrin_rpt-contain_sf"/>
</dbReference>
<dbReference type="PROSITE" id="PS50297">
    <property type="entry name" value="ANK_REP_REGION"/>
    <property type="match status" value="1"/>
</dbReference>
<evidence type="ECO:0000256" key="1">
    <source>
        <dbReference type="PROSITE-ProRule" id="PRU00023"/>
    </source>
</evidence>
<dbReference type="PROSITE" id="PS50088">
    <property type="entry name" value="ANK_REPEAT"/>
    <property type="match status" value="2"/>
</dbReference>
<keyword evidence="2" id="KW-1185">Reference proteome</keyword>
<dbReference type="InterPro" id="IPR051594">
    <property type="entry name" value="KRIT1/FRMD8"/>
</dbReference>
<dbReference type="SMART" id="SM00248">
    <property type="entry name" value="ANK"/>
    <property type="match status" value="3"/>
</dbReference>
<dbReference type="Pfam" id="PF00023">
    <property type="entry name" value="Ank"/>
    <property type="match status" value="1"/>
</dbReference>
<dbReference type="AlphaFoldDB" id="A0A915LSH6"/>
<proteinExistence type="predicted"/>
<dbReference type="InterPro" id="IPR002110">
    <property type="entry name" value="Ankyrin_rpt"/>
</dbReference>
<evidence type="ECO:0000313" key="3">
    <source>
        <dbReference type="WBParaSite" id="scaffold17290_cov257.g18571"/>
    </source>
</evidence>
<dbReference type="PANTHER" id="PTHR13283">
    <property type="entry name" value="KREV INTERACTION TRAPPED 1-RELATED"/>
    <property type="match status" value="1"/>
</dbReference>
<feature type="repeat" description="ANK" evidence="1">
    <location>
        <begin position="141"/>
        <end position="173"/>
    </location>
</feature>
<dbReference type="Gene3D" id="1.25.40.20">
    <property type="entry name" value="Ankyrin repeat-containing domain"/>
    <property type="match status" value="1"/>
</dbReference>
<sequence>MVLECCIAVVRIRTEALSQLEKIKSQRQKQQNFEGDEFFGPADFDILMAVPPPPLFEYGPCSSSQVQIEQQTVELPRCWPLTGERAADAALRFVGDLDMLAPEYFVRGKRRDIAPKRQRRSTDYGISNKGIKQQRSTAFWEQQHPLHKYAFDGNAEKIRELLRQGSDPNELDNDFWTPLHYCAFYNRLEACQVLLLHPDMDVNITNRTGATPLHFAALNGHVYVAELILSHQFADISIRDSNGKTPLDLCAPVPKPDWQGVAFLLRQSDILRPTKMEVQIVGGSSLQVEVDDIDNATAGELRTKVLEMEGLKHSLAANAEQIFAIWLVNSRLSLQLKAEQKVQIHLNKWEEHLNKFGSELEEEYLPKSFEEERVHVVLKRDARTLLGDEQMLVSFIS</sequence>
<dbReference type="GO" id="GO:2000114">
    <property type="term" value="P:regulation of establishment of cell polarity"/>
    <property type="evidence" value="ECO:0007669"/>
    <property type="project" value="TreeGrafter"/>
</dbReference>
<dbReference type="PANTHER" id="PTHR13283:SF11">
    <property type="entry name" value="KREV INTERACTION TRAPPED PROTEIN 1"/>
    <property type="match status" value="1"/>
</dbReference>
<dbReference type="Gene3D" id="3.10.20.90">
    <property type="entry name" value="Phosphatidylinositol 3-kinase Catalytic Subunit, Chain A, domain 1"/>
    <property type="match status" value="1"/>
</dbReference>
<dbReference type="Pfam" id="PF12796">
    <property type="entry name" value="Ank_2"/>
    <property type="match status" value="1"/>
</dbReference>
<evidence type="ECO:0000313" key="2">
    <source>
        <dbReference type="Proteomes" id="UP000887561"/>
    </source>
</evidence>
<dbReference type="Proteomes" id="UP000887561">
    <property type="component" value="Unplaced"/>
</dbReference>